<dbReference type="EMBL" id="MXAV01000044">
    <property type="protein sequence ID" value="PKY10062.1"/>
    <property type="molecule type" value="Genomic_DNA"/>
</dbReference>
<evidence type="ECO:0000313" key="2">
    <source>
        <dbReference type="EMBL" id="PKY10062.1"/>
    </source>
</evidence>
<evidence type="ECO:0000313" key="3">
    <source>
        <dbReference type="Proteomes" id="UP000234329"/>
    </source>
</evidence>
<feature type="compositionally biased region" description="Acidic residues" evidence="1">
    <location>
        <begin position="557"/>
        <end position="573"/>
    </location>
</feature>
<dbReference type="InterPro" id="IPR025048">
    <property type="entry name" value="DUF3987"/>
</dbReference>
<dbReference type="Pfam" id="PF13148">
    <property type="entry name" value="DUF3987"/>
    <property type="match status" value="1"/>
</dbReference>
<protein>
    <recommendedName>
        <fullName evidence="4">DUF3987 domain-containing protein</fullName>
    </recommendedName>
</protein>
<comment type="caution">
    <text evidence="2">The sequence shown here is derived from an EMBL/GenBank/DDBJ whole genome shotgun (WGS) entry which is preliminary data.</text>
</comment>
<sequence length="573" mass="63089">MIDLTAVIDPREALEAVAVASAEWPNLERIGSDLPPVPQMDVEALLPAPLAGYVLDAARRKVAPPEFVAVSLLVSLGALIGARCGVRPKLRDDWIVVANLWGAVIAPPSKKKSPSMADGVKPLKWLSANARAKHAKAMEAYREEVEQHDVMMAAAKKALSKAADADDAEKLQAAKVRIAALKESKPQPPVMKRYTTNDATIEKLGDLLVENPQGLLTERDELAGLLLSFEKSGHESDRAFYLEAWNGTDGHEVDRIGRGSLYIPNLALSVLGGIQPERLEKYLDSAAKDTGNDGLLARFQLIVWPDSMRFEWRDAAPDKVLRDAVYKIFETLDDDDFIGAWGAEPADQFRRIPSFKLSKEAAQAFIAWDTNLQTRVMPSCAPVLQEHFGKYEKLVAGLALILDMAERADVSGMIGPVREKPMLRAIAWADFLGEHARRVYHLWMHPEVRAAQKLSDALLQRKLPDPFSTADIQRKGWAGLGSPKEITAALEFLESTGWVRATPKPETPTAGRPSKTYAVNPKIHRANAKQEPIKPTKPPKDELNRLNSVSSSVCEDNFSDDPDDEILDFGGDE</sequence>
<dbReference type="OrthoDB" id="784829at2"/>
<name>A0A2I1DJL9_9PROT</name>
<dbReference type="AlphaFoldDB" id="A0A2I1DJL9"/>
<dbReference type="InParanoid" id="A0A2I1DJL9"/>
<reference evidence="2 3" key="1">
    <citation type="submission" date="2017-03" db="EMBL/GenBank/DDBJ databases">
        <title>Draft genime sequence of the acidophilic sulfur-oxidizing bacterium Acidithiobacillus sp. SH, isolated from seawater.</title>
        <authorList>
            <person name="Sharmin S."/>
            <person name="Tokuhisa M."/>
            <person name="Kanao T."/>
            <person name="Kamimura K."/>
        </authorList>
    </citation>
    <scope>NUCLEOTIDE SEQUENCE [LARGE SCALE GENOMIC DNA]</scope>
    <source>
        <strain evidence="2 3">SH</strain>
    </source>
</reference>
<accession>A0A2I1DJL9</accession>
<feature type="compositionally biased region" description="Basic and acidic residues" evidence="1">
    <location>
        <begin position="531"/>
        <end position="544"/>
    </location>
</feature>
<evidence type="ECO:0008006" key="4">
    <source>
        <dbReference type="Google" id="ProtNLM"/>
    </source>
</evidence>
<organism evidence="2 3">
    <name type="scientific">Acidithiobacillus marinus</name>
    <dbReference type="NCBI Taxonomy" id="187490"/>
    <lineage>
        <taxon>Bacteria</taxon>
        <taxon>Pseudomonadati</taxon>
        <taxon>Pseudomonadota</taxon>
        <taxon>Acidithiobacillia</taxon>
        <taxon>Acidithiobacillales</taxon>
        <taxon>Acidithiobacillaceae</taxon>
        <taxon>Acidithiobacillus</taxon>
    </lineage>
</organism>
<feature type="region of interest" description="Disordered" evidence="1">
    <location>
        <begin position="500"/>
        <end position="573"/>
    </location>
</feature>
<dbReference type="Proteomes" id="UP000234329">
    <property type="component" value="Unassembled WGS sequence"/>
</dbReference>
<dbReference type="RefSeq" id="WP_101538589.1">
    <property type="nucleotide sequence ID" value="NZ_MXAV01000044.1"/>
</dbReference>
<feature type="compositionally biased region" description="Polar residues" evidence="1">
    <location>
        <begin position="545"/>
        <end position="554"/>
    </location>
</feature>
<evidence type="ECO:0000256" key="1">
    <source>
        <dbReference type="SAM" id="MobiDB-lite"/>
    </source>
</evidence>
<proteinExistence type="predicted"/>
<keyword evidence="3" id="KW-1185">Reference proteome</keyword>
<gene>
    <name evidence="2" type="ORF">B1757_12335</name>
</gene>